<keyword evidence="8 12" id="KW-1133">Transmembrane helix</keyword>
<evidence type="ECO:0000256" key="10">
    <source>
        <dbReference type="ARBA" id="ARBA00023136"/>
    </source>
</evidence>
<keyword evidence="4 12" id="KW-1003">Cell membrane</keyword>
<evidence type="ECO:0000256" key="12">
    <source>
        <dbReference type="HAMAP-Rule" id="MF_01393"/>
    </source>
</evidence>
<dbReference type="GO" id="GO:0042777">
    <property type="term" value="P:proton motive force-driven plasma membrane ATP synthesis"/>
    <property type="evidence" value="ECO:0007669"/>
    <property type="project" value="TreeGrafter"/>
</dbReference>
<dbReference type="InterPro" id="IPR045082">
    <property type="entry name" value="ATP_syn_F0_a_bact/chloroplast"/>
</dbReference>
<gene>
    <name evidence="12" type="primary">atpB</name>
    <name evidence="14" type="ORF">DM558_12635</name>
</gene>
<feature type="transmembrane region" description="Helical" evidence="12">
    <location>
        <begin position="105"/>
        <end position="126"/>
    </location>
</feature>
<evidence type="ECO:0000256" key="7">
    <source>
        <dbReference type="ARBA" id="ARBA00022781"/>
    </source>
</evidence>
<evidence type="ECO:0000256" key="9">
    <source>
        <dbReference type="ARBA" id="ARBA00023065"/>
    </source>
</evidence>
<keyword evidence="6 12" id="KW-0812">Transmembrane</keyword>
<dbReference type="KEGG" id="emo:DM558_12635"/>
<protein>
    <recommendedName>
        <fullName evidence="12 13">ATP synthase subunit a</fullName>
    </recommendedName>
    <alternativeName>
        <fullName evidence="12">ATP synthase F0 sector subunit a</fullName>
    </alternativeName>
    <alternativeName>
        <fullName evidence="12">F-ATPase subunit 6</fullName>
    </alternativeName>
</protein>
<dbReference type="InterPro" id="IPR035908">
    <property type="entry name" value="F0_ATP_A_sf"/>
</dbReference>
<dbReference type="AlphaFoldDB" id="A0A3Q9JM43"/>
<dbReference type="Proteomes" id="UP000273143">
    <property type="component" value="Chromosome"/>
</dbReference>
<dbReference type="RefSeq" id="WP_127164309.1">
    <property type="nucleotide sequence ID" value="NZ_CP029822.1"/>
</dbReference>
<dbReference type="GO" id="GO:0005886">
    <property type="term" value="C:plasma membrane"/>
    <property type="evidence" value="ECO:0007669"/>
    <property type="project" value="UniProtKB-SubCell"/>
</dbReference>
<dbReference type="CDD" id="cd00310">
    <property type="entry name" value="ATP-synt_Fo_a_6"/>
    <property type="match status" value="1"/>
</dbReference>
<reference evidence="15" key="1">
    <citation type="submission" date="2018-06" db="EMBL/GenBank/DDBJ databases">
        <title>Complete genome of Pseudomonas insecticola strain QZS01.</title>
        <authorList>
            <person name="Wang J."/>
            <person name="Su Q."/>
        </authorList>
    </citation>
    <scope>NUCLEOTIDE SEQUENCE [LARGE SCALE GENOMIC DNA]</scope>
    <source>
        <strain evidence="15">QZS01</strain>
    </source>
</reference>
<dbReference type="PANTHER" id="PTHR42823">
    <property type="entry name" value="ATP SYNTHASE SUBUNIT A, CHLOROPLASTIC"/>
    <property type="match status" value="1"/>
</dbReference>
<feature type="transmembrane region" description="Helical" evidence="12">
    <location>
        <begin position="51"/>
        <end position="69"/>
    </location>
</feature>
<comment type="similarity">
    <text evidence="2 12 13">Belongs to the ATPase A chain family.</text>
</comment>
<comment type="function">
    <text evidence="12 13">Key component of the proton channel; it plays a direct role in the translocation of protons across the membrane.</text>
</comment>
<feature type="transmembrane region" description="Helical" evidence="12">
    <location>
        <begin position="220"/>
        <end position="240"/>
    </location>
</feature>
<evidence type="ECO:0000256" key="2">
    <source>
        <dbReference type="ARBA" id="ARBA00006810"/>
    </source>
</evidence>
<evidence type="ECO:0000256" key="4">
    <source>
        <dbReference type="ARBA" id="ARBA00022475"/>
    </source>
</evidence>
<sequence length="274" mass="31027">MAADADPSAAGYIQHHLQNLVFGKTPDGWMLARTHEQVEQMGFWSINLDTMFFSILMGIIFLGLFRYVAKRASIDKPGTLQCIVEWTVEFIDNTVKDVFTAKNPLIAPLALTIFVWVFLMNSLKWIPVDYLPDLASAIGLPYWKVVPTADPNGTFGISLGVFVLILYYSFKIKGVGGFTKELAFTPFNHWLLVPFNLFLELIGLFTKPLSLALRLFGNMYAGEVIFILIALLPFWIQWILNVPWAIFHILVIPLQAFVFMVLSVVYLSAAHEHH</sequence>
<organism evidence="14 15">
    <name type="scientific">Entomomonas moraniae</name>
    <dbReference type="NCBI Taxonomy" id="2213226"/>
    <lineage>
        <taxon>Bacteria</taxon>
        <taxon>Pseudomonadati</taxon>
        <taxon>Pseudomonadota</taxon>
        <taxon>Gammaproteobacteria</taxon>
        <taxon>Pseudomonadales</taxon>
        <taxon>Pseudomonadaceae</taxon>
        <taxon>Entomomonas</taxon>
    </lineage>
</organism>
<keyword evidence="9 12" id="KW-0406">Ion transport</keyword>
<keyword evidence="3 12" id="KW-0813">Transport</keyword>
<keyword evidence="15" id="KW-1185">Reference proteome</keyword>
<dbReference type="SUPFAM" id="SSF81336">
    <property type="entry name" value="F1F0 ATP synthase subunit A"/>
    <property type="match status" value="1"/>
</dbReference>
<keyword evidence="11 12" id="KW-0066">ATP synthesis</keyword>
<dbReference type="GO" id="GO:0045259">
    <property type="term" value="C:proton-transporting ATP synthase complex"/>
    <property type="evidence" value="ECO:0007669"/>
    <property type="project" value="UniProtKB-KW"/>
</dbReference>
<dbReference type="Pfam" id="PF00119">
    <property type="entry name" value="ATP-synt_A"/>
    <property type="match status" value="1"/>
</dbReference>
<evidence type="ECO:0000256" key="5">
    <source>
        <dbReference type="ARBA" id="ARBA00022547"/>
    </source>
</evidence>
<keyword evidence="10 12" id="KW-0472">Membrane</keyword>
<accession>A0A3Q9JM43</accession>
<name>A0A3Q9JM43_9GAMM</name>
<evidence type="ECO:0000256" key="13">
    <source>
        <dbReference type="RuleBase" id="RU000483"/>
    </source>
</evidence>
<dbReference type="NCBIfam" id="TIGR01131">
    <property type="entry name" value="ATP_synt_6_or_A"/>
    <property type="match status" value="1"/>
</dbReference>
<dbReference type="PANTHER" id="PTHR42823:SF3">
    <property type="entry name" value="ATP SYNTHASE SUBUNIT A, CHLOROPLASTIC"/>
    <property type="match status" value="1"/>
</dbReference>
<dbReference type="NCBIfam" id="NF004477">
    <property type="entry name" value="PRK05815.1-1"/>
    <property type="match status" value="1"/>
</dbReference>
<proteinExistence type="inferred from homology"/>
<keyword evidence="5 12" id="KW-0138">CF(0)</keyword>
<evidence type="ECO:0000256" key="8">
    <source>
        <dbReference type="ARBA" id="ARBA00022989"/>
    </source>
</evidence>
<keyword evidence="7 12" id="KW-0375">Hydrogen ion transport</keyword>
<dbReference type="FunFam" id="1.20.120.220:FF:000002">
    <property type="entry name" value="ATP synthase subunit a"/>
    <property type="match status" value="1"/>
</dbReference>
<feature type="transmembrane region" description="Helical" evidence="12">
    <location>
        <begin position="153"/>
        <end position="170"/>
    </location>
</feature>
<comment type="subcellular location">
    <subcellularLocation>
        <location evidence="12 13">Cell membrane</location>
        <topology evidence="12 13">Multi-pass membrane protein</topology>
    </subcellularLocation>
    <subcellularLocation>
        <location evidence="1">Membrane</location>
        <topology evidence="1">Multi-pass membrane protein</topology>
    </subcellularLocation>
</comment>
<dbReference type="InterPro" id="IPR000568">
    <property type="entry name" value="ATP_synth_F0_asu"/>
</dbReference>
<dbReference type="HAMAP" id="MF_01393">
    <property type="entry name" value="ATP_synth_a_bact"/>
    <property type="match status" value="1"/>
</dbReference>
<dbReference type="Gene3D" id="1.20.120.220">
    <property type="entry name" value="ATP synthase, F0 complex, subunit A"/>
    <property type="match status" value="1"/>
</dbReference>
<dbReference type="EMBL" id="CP029822">
    <property type="protein sequence ID" value="AZS51564.1"/>
    <property type="molecule type" value="Genomic_DNA"/>
</dbReference>
<evidence type="ECO:0000256" key="3">
    <source>
        <dbReference type="ARBA" id="ARBA00022448"/>
    </source>
</evidence>
<dbReference type="PRINTS" id="PR00123">
    <property type="entry name" value="ATPASEA"/>
</dbReference>
<feature type="transmembrane region" description="Helical" evidence="12">
    <location>
        <begin position="246"/>
        <end position="269"/>
    </location>
</feature>
<dbReference type="InterPro" id="IPR023011">
    <property type="entry name" value="ATP_synth_F0_asu_AS"/>
</dbReference>
<evidence type="ECO:0000256" key="1">
    <source>
        <dbReference type="ARBA" id="ARBA00004141"/>
    </source>
</evidence>
<evidence type="ECO:0000256" key="11">
    <source>
        <dbReference type="ARBA" id="ARBA00023310"/>
    </source>
</evidence>
<dbReference type="GO" id="GO:0046933">
    <property type="term" value="F:proton-transporting ATP synthase activity, rotational mechanism"/>
    <property type="evidence" value="ECO:0007669"/>
    <property type="project" value="UniProtKB-UniRule"/>
</dbReference>
<dbReference type="PROSITE" id="PS00449">
    <property type="entry name" value="ATPASE_A"/>
    <property type="match status" value="1"/>
</dbReference>
<evidence type="ECO:0000256" key="6">
    <source>
        <dbReference type="ARBA" id="ARBA00022692"/>
    </source>
</evidence>
<evidence type="ECO:0000313" key="14">
    <source>
        <dbReference type="EMBL" id="AZS51564.1"/>
    </source>
</evidence>
<evidence type="ECO:0000313" key="15">
    <source>
        <dbReference type="Proteomes" id="UP000273143"/>
    </source>
</evidence>